<sequence>DAKFMVKKGVPPDVANFGWIIRTEKKDILWAATDGDTRDRMVVFFAKFRAWCRIGQPADEEDAIDFLRTQLFHERDSDAFSETGSTAYGSQSAAATDMDKDGLEYWDEIMADGDDFYDRDDDAPPSDRRTNSALKTNRSLSNTLLAAEQQTTQGSSSSSANSPNRTTKAESVASQSPRGQPSQAGISSSGGGSSVSRNGSTSGSHQDLDSLGGQNSQTRRTVNQARSGTPTGRPETKQPDSTHCESSTIRNSYRTP</sequence>
<feature type="compositionally biased region" description="Polar residues" evidence="1">
    <location>
        <begin position="212"/>
        <end position="230"/>
    </location>
</feature>
<evidence type="ECO:0000313" key="2">
    <source>
        <dbReference type="EMBL" id="CUG88083.1"/>
    </source>
</evidence>
<feature type="compositionally biased region" description="Polar residues" evidence="1">
    <location>
        <begin position="172"/>
        <end position="181"/>
    </location>
</feature>
<evidence type="ECO:0000256" key="1">
    <source>
        <dbReference type="SAM" id="MobiDB-lite"/>
    </source>
</evidence>
<dbReference type="EMBL" id="CYKH01001615">
    <property type="protein sequence ID" value="CUG88083.1"/>
    <property type="molecule type" value="Genomic_DNA"/>
</dbReference>
<gene>
    <name evidence="2" type="ORF">BSAL_13610</name>
</gene>
<feature type="compositionally biased region" description="Low complexity" evidence="1">
    <location>
        <begin position="194"/>
        <end position="204"/>
    </location>
</feature>
<proteinExistence type="predicted"/>
<feature type="compositionally biased region" description="Polar residues" evidence="1">
    <location>
        <begin position="244"/>
        <end position="256"/>
    </location>
</feature>
<dbReference type="AlphaFoldDB" id="A0A0S4J9M1"/>
<accession>A0A0S4J9M1</accession>
<feature type="non-terminal residue" evidence="2">
    <location>
        <position position="1"/>
    </location>
</feature>
<dbReference type="Proteomes" id="UP000051952">
    <property type="component" value="Unassembled WGS sequence"/>
</dbReference>
<organism evidence="2 3">
    <name type="scientific">Bodo saltans</name>
    <name type="common">Flagellated protozoan</name>
    <dbReference type="NCBI Taxonomy" id="75058"/>
    <lineage>
        <taxon>Eukaryota</taxon>
        <taxon>Discoba</taxon>
        <taxon>Euglenozoa</taxon>
        <taxon>Kinetoplastea</taxon>
        <taxon>Metakinetoplastina</taxon>
        <taxon>Eubodonida</taxon>
        <taxon>Bodonidae</taxon>
        <taxon>Bodo</taxon>
    </lineage>
</organism>
<feature type="compositionally biased region" description="Polar residues" evidence="1">
    <location>
        <begin position="131"/>
        <end position="166"/>
    </location>
</feature>
<feature type="compositionally biased region" description="Basic and acidic residues" evidence="1">
    <location>
        <begin position="234"/>
        <end position="243"/>
    </location>
</feature>
<name>A0A0S4J9M1_BODSA</name>
<evidence type="ECO:0000313" key="3">
    <source>
        <dbReference type="Proteomes" id="UP000051952"/>
    </source>
</evidence>
<protein>
    <submittedName>
        <fullName evidence="2">Uncharacterized protein</fullName>
    </submittedName>
</protein>
<dbReference type="VEuPathDB" id="TriTrypDB:BSAL_13610"/>
<feature type="region of interest" description="Disordered" evidence="1">
    <location>
        <begin position="116"/>
        <end position="256"/>
    </location>
</feature>
<reference evidence="3" key="1">
    <citation type="submission" date="2015-09" db="EMBL/GenBank/DDBJ databases">
        <authorList>
            <consortium name="Pathogen Informatics"/>
        </authorList>
    </citation>
    <scope>NUCLEOTIDE SEQUENCE [LARGE SCALE GENOMIC DNA]</scope>
    <source>
        <strain evidence="3">Lake Konstanz</strain>
    </source>
</reference>
<keyword evidence="3" id="KW-1185">Reference proteome</keyword>